<sequence>MTKITNNIQYVINTLCNEI</sequence>
<evidence type="ECO:0000313" key="1">
    <source>
        <dbReference type="EMBL" id="JAG99552.1"/>
    </source>
</evidence>
<organism evidence="1">
    <name type="scientific">Anguilla anguilla</name>
    <name type="common">European freshwater eel</name>
    <name type="synonym">Muraena anguilla</name>
    <dbReference type="NCBI Taxonomy" id="7936"/>
    <lineage>
        <taxon>Eukaryota</taxon>
        <taxon>Metazoa</taxon>
        <taxon>Chordata</taxon>
        <taxon>Craniata</taxon>
        <taxon>Vertebrata</taxon>
        <taxon>Euteleostomi</taxon>
        <taxon>Actinopterygii</taxon>
        <taxon>Neopterygii</taxon>
        <taxon>Teleostei</taxon>
        <taxon>Anguilliformes</taxon>
        <taxon>Anguillidae</taxon>
        <taxon>Anguilla</taxon>
    </lineage>
</organism>
<reference evidence="1" key="2">
    <citation type="journal article" date="2015" name="Fish Shellfish Immunol.">
        <title>Early steps in the European eel (Anguilla anguilla)-Vibrio vulnificus interaction in the gills: Role of the RtxA13 toxin.</title>
        <authorList>
            <person name="Callol A."/>
            <person name="Pajuelo D."/>
            <person name="Ebbesson L."/>
            <person name="Teles M."/>
            <person name="MacKenzie S."/>
            <person name="Amaro C."/>
        </authorList>
    </citation>
    <scope>NUCLEOTIDE SEQUENCE</scope>
</reference>
<protein>
    <submittedName>
        <fullName evidence="1">Uncharacterized protein</fullName>
    </submittedName>
</protein>
<dbReference type="AlphaFoldDB" id="A0A0E9P6M0"/>
<accession>A0A0E9P6M0</accession>
<proteinExistence type="predicted"/>
<name>A0A0E9P6M0_ANGAN</name>
<dbReference type="EMBL" id="GBXM01109024">
    <property type="protein sequence ID" value="JAG99552.1"/>
    <property type="molecule type" value="Transcribed_RNA"/>
</dbReference>
<reference evidence="1" key="1">
    <citation type="submission" date="2014-11" db="EMBL/GenBank/DDBJ databases">
        <authorList>
            <person name="Amaro Gonzalez C."/>
        </authorList>
    </citation>
    <scope>NUCLEOTIDE SEQUENCE</scope>
</reference>